<reference evidence="1 2" key="2">
    <citation type="journal article" date="2018" name="New Phytol.">
        <title>High intraspecific genome diversity in the model arbuscular mycorrhizal symbiont Rhizophagus irregularis.</title>
        <authorList>
            <person name="Chen E.C.H."/>
            <person name="Morin E."/>
            <person name="Beaudet D."/>
            <person name="Noel J."/>
            <person name="Yildirir G."/>
            <person name="Ndikumana S."/>
            <person name="Charron P."/>
            <person name="St-Onge C."/>
            <person name="Giorgi J."/>
            <person name="Kruger M."/>
            <person name="Marton T."/>
            <person name="Ropars J."/>
            <person name="Grigoriev I.V."/>
            <person name="Hainaut M."/>
            <person name="Henrissat B."/>
            <person name="Roux C."/>
            <person name="Martin F."/>
            <person name="Corradi N."/>
        </authorList>
    </citation>
    <scope>NUCLEOTIDE SEQUENCE [LARGE SCALE GENOMIC DNA]</scope>
    <source>
        <strain evidence="1 2">DAOM 197198</strain>
    </source>
</reference>
<dbReference type="Proteomes" id="UP000018888">
    <property type="component" value="Unassembled WGS sequence"/>
</dbReference>
<evidence type="ECO:0000313" key="2">
    <source>
        <dbReference type="Proteomes" id="UP000018888"/>
    </source>
</evidence>
<accession>A0A2P4PIB5</accession>
<sequence>MISYITNQMSVRFLFVFIFIAYFVKSVSSRERCLTFTKYMITKMNPRFSNTRESKYNRRK</sequence>
<keyword evidence="2" id="KW-1185">Reference proteome</keyword>
<comment type="caution">
    <text evidence="1">The sequence shown here is derived from an EMBL/GenBank/DDBJ whole genome shotgun (WGS) entry which is preliminary data.</text>
</comment>
<dbReference type="AlphaFoldDB" id="A0A2P4PIB5"/>
<gene>
    <name evidence="1" type="ORF">GLOIN_2v1669546</name>
</gene>
<dbReference type="EMBL" id="AUPC02000222">
    <property type="protein sequence ID" value="POG65131.1"/>
    <property type="molecule type" value="Genomic_DNA"/>
</dbReference>
<protein>
    <submittedName>
        <fullName evidence="1">Uncharacterized protein</fullName>
    </submittedName>
</protein>
<organism evidence="1 2">
    <name type="scientific">Rhizophagus irregularis (strain DAOM 181602 / DAOM 197198 / MUCL 43194)</name>
    <name type="common">Arbuscular mycorrhizal fungus</name>
    <name type="synonym">Glomus intraradices</name>
    <dbReference type="NCBI Taxonomy" id="747089"/>
    <lineage>
        <taxon>Eukaryota</taxon>
        <taxon>Fungi</taxon>
        <taxon>Fungi incertae sedis</taxon>
        <taxon>Mucoromycota</taxon>
        <taxon>Glomeromycotina</taxon>
        <taxon>Glomeromycetes</taxon>
        <taxon>Glomerales</taxon>
        <taxon>Glomeraceae</taxon>
        <taxon>Rhizophagus</taxon>
    </lineage>
</organism>
<evidence type="ECO:0000313" key="1">
    <source>
        <dbReference type="EMBL" id="POG65131.1"/>
    </source>
</evidence>
<reference evidence="1 2" key="1">
    <citation type="journal article" date="2013" name="Proc. Natl. Acad. Sci. U.S.A.">
        <title>Genome of an arbuscular mycorrhizal fungus provides insight into the oldest plant symbiosis.</title>
        <authorList>
            <person name="Tisserant E."/>
            <person name="Malbreil M."/>
            <person name="Kuo A."/>
            <person name="Kohler A."/>
            <person name="Symeonidi A."/>
            <person name="Balestrini R."/>
            <person name="Charron P."/>
            <person name="Duensing N."/>
            <person name="Frei Dit Frey N."/>
            <person name="Gianinazzi-Pearson V."/>
            <person name="Gilbert L.B."/>
            <person name="Handa Y."/>
            <person name="Herr J.R."/>
            <person name="Hijri M."/>
            <person name="Koul R."/>
            <person name="Kawaguchi M."/>
            <person name="Krajinski F."/>
            <person name="Lammers P.J."/>
            <person name="Masclaux F.G."/>
            <person name="Murat C."/>
            <person name="Morin E."/>
            <person name="Ndikumana S."/>
            <person name="Pagni M."/>
            <person name="Petitpierre D."/>
            <person name="Requena N."/>
            <person name="Rosikiewicz P."/>
            <person name="Riley R."/>
            <person name="Saito K."/>
            <person name="San Clemente H."/>
            <person name="Shapiro H."/>
            <person name="van Tuinen D."/>
            <person name="Becard G."/>
            <person name="Bonfante P."/>
            <person name="Paszkowski U."/>
            <person name="Shachar-Hill Y.Y."/>
            <person name="Tuskan G.A."/>
            <person name="Young P.W."/>
            <person name="Sanders I.R."/>
            <person name="Henrissat B."/>
            <person name="Rensing S.A."/>
            <person name="Grigoriev I.V."/>
            <person name="Corradi N."/>
            <person name="Roux C."/>
            <person name="Martin F."/>
        </authorList>
    </citation>
    <scope>NUCLEOTIDE SEQUENCE [LARGE SCALE GENOMIC DNA]</scope>
    <source>
        <strain evidence="1 2">DAOM 197198</strain>
    </source>
</reference>
<name>A0A2P4PIB5_RHIID</name>
<proteinExistence type="predicted"/>